<proteinExistence type="predicted"/>
<accession>A0ABS3VRC9</accession>
<protein>
    <submittedName>
        <fullName evidence="1">DUF2617 family protein</fullName>
    </submittedName>
</protein>
<dbReference type="Pfam" id="PF10936">
    <property type="entry name" value="DUF2617"/>
    <property type="match status" value="1"/>
</dbReference>
<dbReference type="RefSeq" id="WP_208813949.1">
    <property type="nucleotide sequence ID" value="NZ_WVUH01000099.1"/>
</dbReference>
<organism evidence="1 2">
    <name type="scientific">Micromonospora echinofusca</name>
    <dbReference type="NCBI Taxonomy" id="47858"/>
    <lineage>
        <taxon>Bacteria</taxon>
        <taxon>Bacillati</taxon>
        <taxon>Actinomycetota</taxon>
        <taxon>Actinomycetes</taxon>
        <taxon>Micromonosporales</taxon>
        <taxon>Micromonosporaceae</taxon>
        <taxon>Micromonospora</taxon>
    </lineage>
</organism>
<dbReference type="InterPro" id="IPR024486">
    <property type="entry name" value="DUF2617"/>
</dbReference>
<keyword evidence="2" id="KW-1185">Reference proteome</keyword>
<evidence type="ECO:0000313" key="2">
    <source>
        <dbReference type="Proteomes" id="UP000823521"/>
    </source>
</evidence>
<evidence type="ECO:0000313" key="1">
    <source>
        <dbReference type="EMBL" id="MBO4207052.1"/>
    </source>
</evidence>
<name>A0ABS3VRC9_MICEH</name>
<dbReference type="EMBL" id="WVUH01000099">
    <property type="protein sequence ID" value="MBO4207052.1"/>
    <property type="molecule type" value="Genomic_DNA"/>
</dbReference>
<sequence>MLVSLDTPYADTTAADLSLALDGPERPALHVLTVDLPGRVAVRLRLLGASHQVLLDAPGTSRSETVACLPGSPPSLPSRVEEPDGRYRFAAEVLRLSRAELAARMAVLRTELVDDPYALVGVFPGDQDAITALRVRLETAGSAEGTPEAQATVRWQTWHAYPQTGELVQTETAVNLS</sequence>
<reference evidence="1 2" key="1">
    <citation type="submission" date="2019-12" db="EMBL/GenBank/DDBJ databases">
        <title>Whole genome sequencing of endophytic Actinobacterium Micromonospora sp. MPMI6T.</title>
        <authorList>
            <person name="Evv R."/>
            <person name="Podile A.R."/>
        </authorList>
    </citation>
    <scope>NUCLEOTIDE SEQUENCE [LARGE SCALE GENOMIC DNA]</scope>
    <source>
        <strain evidence="1 2">MPMI6</strain>
    </source>
</reference>
<comment type="caution">
    <text evidence="1">The sequence shown here is derived from an EMBL/GenBank/DDBJ whole genome shotgun (WGS) entry which is preliminary data.</text>
</comment>
<dbReference type="Proteomes" id="UP000823521">
    <property type="component" value="Unassembled WGS sequence"/>
</dbReference>
<gene>
    <name evidence="1" type="ORF">GSF22_13705</name>
</gene>